<dbReference type="PANTHER" id="PTHR47178:SF3">
    <property type="entry name" value="FAD-BINDING DOMAIN-CONTAINING PROTEIN"/>
    <property type="match status" value="1"/>
</dbReference>
<keyword evidence="3" id="KW-0274">FAD</keyword>
<dbReference type="AlphaFoldDB" id="A0AA39TS13"/>
<evidence type="ECO:0000256" key="5">
    <source>
        <dbReference type="ARBA" id="ARBA00023033"/>
    </source>
</evidence>
<name>A0AA39TS13_9PEZI</name>
<protein>
    <submittedName>
        <fullName evidence="6">Uncharacterized protein</fullName>
    </submittedName>
</protein>
<evidence type="ECO:0000313" key="6">
    <source>
        <dbReference type="EMBL" id="KAK0610787.1"/>
    </source>
</evidence>
<accession>A0AA39TS13</accession>
<dbReference type="PANTHER" id="PTHR47178">
    <property type="entry name" value="MONOOXYGENASE, FAD-BINDING"/>
    <property type="match status" value="1"/>
</dbReference>
<keyword evidence="7" id="KW-1185">Reference proteome</keyword>
<keyword evidence="5" id="KW-0503">Monooxygenase</keyword>
<dbReference type="SUPFAM" id="SSF51905">
    <property type="entry name" value="FAD/NAD(P)-binding domain"/>
    <property type="match status" value="1"/>
</dbReference>
<dbReference type="Pfam" id="PF13450">
    <property type="entry name" value="NAD_binding_8"/>
    <property type="match status" value="1"/>
</dbReference>
<dbReference type="PRINTS" id="PR00419">
    <property type="entry name" value="ADXRDTASE"/>
</dbReference>
<sequence length="105" mass="11673">MSDRRGEPLPRIAIVGAGVCGLVLAQGLQKHGFQVTMYEKGRYVGERAWEWNLILHWALPTLRNMLPTDVWPTCPLRMPTFCICTAMNLSLCSSTAAPPETLRCG</sequence>
<organism evidence="6 7">
    <name type="scientific">Immersiella caudata</name>
    <dbReference type="NCBI Taxonomy" id="314043"/>
    <lineage>
        <taxon>Eukaryota</taxon>
        <taxon>Fungi</taxon>
        <taxon>Dikarya</taxon>
        <taxon>Ascomycota</taxon>
        <taxon>Pezizomycotina</taxon>
        <taxon>Sordariomycetes</taxon>
        <taxon>Sordariomycetidae</taxon>
        <taxon>Sordariales</taxon>
        <taxon>Lasiosphaeriaceae</taxon>
        <taxon>Immersiella</taxon>
    </lineage>
</organism>
<keyword evidence="4" id="KW-0560">Oxidoreductase</keyword>
<evidence type="ECO:0000313" key="7">
    <source>
        <dbReference type="Proteomes" id="UP001175000"/>
    </source>
</evidence>
<evidence type="ECO:0000256" key="1">
    <source>
        <dbReference type="ARBA" id="ARBA00001974"/>
    </source>
</evidence>
<dbReference type="Proteomes" id="UP001175000">
    <property type="component" value="Unassembled WGS sequence"/>
</dbReference>
<dbReference type="GO" id="GO:0004497">
    <property type="term" value="F:monooxygenase activity"/>
    <property type="evidence" value="ECO:0007669"/>
    <property type="project" value="UniProtKB-KW"/>
</dbReference>
<proteinExistence type="predicted"/>
<dbReference type="Gene3D" id="3.50.50.60">
    <property type="entry name" value="FAD/NAD(P)-binding domain"/>
    <property type="match status" value="1"/>
</dbReference>
<evidence type="ECO:0000256" key="3">
    <source>
        <dbReference type="ARBA" id="ARBA00022827"/>
    </source>
</evidence>
<evidence type="ECO:0000256" key="4">
    <source>
        <dbReference type="ARBA" id="ARBA00023002"/>
    </source>
</evidence>
<comment type="caution">
    <text evidence="6">The sequence shown here is derived from an EMBL/GenBank/DDBJ whole genome shotgun (WGS) entry which is preliminary data.</text>
</comment>
<dbReference type="EMBL" id="JAULSU010000007">
    <property type="protein sequence ID" value="KAK0610787.1"/>
    <property type="molecule type" value="Genomic_DNA"/>
</dbReference>
<reference evidence="6" key="1">
    <citation type="submission" date="2023-06" db="EMBL/GenBank/DDBJ databases">
        <title>Genome-scale phylogeny and comparative genomics of the fungal order Sordariales.</title>
        <authorList>
            <consortium name="Lawrence Berkeley National Laboratory"/>
            <person name="Hensen N."/>
            <person name="Bonometti L."/>
            <person name="Westerberg I."/>
            <person name="Brannstrom I.O."/>
            <person name="Guillou S."/>
            <person name="Cros-Aarteil S."/>
            <person name="Calhoun S."/>
            <person name="Haridas S."/>
            <person name="Kuo A."/>
            <person name="Mondo S."/>
            <person name="Pangilinan J."/>
            <person name="Riley R."/>
            <person name="Labutti K."/>
            <person name="Andreopoulos B."/>
            <person name="Lipzen A."/>
            <person name="Chen C."/>
            <person name="Yanf M."/>
            <person name="Daum C."/>
            <person name="Ng V."/>
            <person name="Clum A."/>
            <person name="Steindorff A."/>
            <person name="Ohm R."/>
            <person name="Martin F."/>
            <person name="Silar P."/>
            <person name="Natvig D."/>
            <person name="Lalanne C."/>
            <person name="Gautier V."/>
            <person name="Ament-Velasquez S.L."/>
            <person name="Kruys A."/>
            <person name="Hutchinson M.I."/>
            <person name="Powell A.J."/>
            <person name="Barry K."/>
            <person name="Miller A.N."/>
            <person name="Grigoriev I.V."/>
            <person name="Debuchy R."/>
            <person name="Gladieux P."/>
            <person name="Thoren M.H."/>
            <person name="Johannesson H."/>
        </authorList>
    </citation>
    <scope>NUCLEOTIDE SEQUENCE</scope>
    <source>
        <strain evidence="6">CBS 606.72</strain>
    </source>
</reference>
<dbReference type="InterPro" id="IPR036188">
    <property type="entry name" value="FAD/NAD-bd_sf"/>
</dbReference>
<evidence type="ECO:0000256" key="2">
    <source>
        <dbReference type="ARBA" id="ARBA00022630"/>
    </source>
</evidence>
<gene>
    <name evidence="6" type="ORF">B0T14DRAFT_314122</name>
</gene>
<comment type="cofactor">
    <cofactor evidence="1">
        <name>FAD</name>
        <dbReference type="ChEBI" id="CHEBI:57692"/>
    </cofactor>
</comment>
<keyword evidence="2" id="KW-0285">Flavoprotein</keyword>